<feature type="region of interest" description="Disordered" evidence="1">
    <location>
        <begin position="18"/>
        <end position="106"/>
    </location>
</feature>
<sequence length="186" mass="20616">MLQAITTDYEMSVRTAPLSAENVQKTPETEILKKAQGSQNGRKDSVEISEQARAAMQQADTVASTGDKAAAAYSKREEPQAVSDGEKQLTLKKQQTEEKPRSGHYANLSAYSEAELDKLVSDGIITKFQEQTEIAKRAAKKQEKEDSETKKTQKAGSYQQAIDSYKARQKKEISYAAIGKYFNRVA</sequence>
<comment type="caution">
    <text evidence="2">The sequence shown here is derived from an EMBL/GenBank/DDBJ whole genome shotgun (WGS) entry which is preliminary data.</text>
</comment>
<organism evidence="2 3">
    <name type="scientific">Caproiciproducens galactitolivorans</name>
    <dbReference type="NCBI Taxonomy" id="642589"/>
    <lineage>
        <taxon>Bacteria</taxon>
        <taxon>Bacillati</taxon>
        <taxon>Bacillota</taxon>
        <taxon>Clostridia</taxon>
        <taxon>Eubacteriales</taxon>
        <taxon>Acutalibacteraceae</taxon>
        <taxon>Caproiciproducens</taxon>
    </lineage>
</organism>
<keyword evidence="3" id="KW-1185">Reference proteome</keyword>
<dbReference type="RefSeq" id="WP_268056940.1">
    <property type="nucleotide sequence ID" value="NZ_JAPOHA010000001.1"/>
</dbReference>
<evidence type="ECO:0000313" key="3">
    <source>
        <dbReference type="Proteomes" id="UP001082703"/>
    </source>
</evidence>
<accession>A0ABT4BQ21</accession>
<evidence type="ECO:0000313" key="2">
    <source>
        <dbReference type="EMBL" id="MCY1712935.1"/>
    </source>
</evidence>
<protein>
    <submittedName>
        <fullName evidence="2">Uncharacterized protein</fullName>
    </submittedName>
</protein>
<name>A0ABT4BQ21_9FIRM</name>
<reference evidence="2 3" key="1">
    <citation type="submission" date="2022-11" db="EMBL/GenBank/DDBJ databases">
        <authorList>
            <person name="Caiyu Z."/>
        </authorList>
    </citation>
    <scope>NUCLEOTIDE SEQUENCE [LARGE SCALE GENOMIC DNA]</scope>
    <source>
        <strain evidence="2 3">YR-4</strain>
    </source>
</reference>
<feature type="compositionally biased region" description="Basic and acidic residues" evidence="1">
    <location>
        <begin position="138"/>
        <end position="151"/>
    </location>
</feature>
<gene>
    <name evidence="2" type="ORF">OUY18_01525</name>
</gene>
<evidence type="ECO:0000256" key="1">
    <source>
        <dbReference type="SAM" id="MobiDB-lite"/>
    </source>
</evidence>
<dbReference type="Proteomes" id="UP001082703">
    <property type="component" value="Unassembled WGS sequence"/>
</dbReference>
<feature type="compositionally biased region" description="Basic and acidic residues" evidence="1">
    <location>
        <begin position="74"/>
        <end position="101"/>
    </location>
</feature>
<dbReference type="EMBL" id="JAPOHA010000001">
    <property type="protein sequence ID" value="MCY1712935.1"/>
    <property type="molecule type" value="Genomic_DNA"/>
</dbReference>
<proteinExistence type="predicted"/>
<feature type="region of interest" description="Disordered" evidence="1">
    <location>
        <begin position="138"/>
        <end position="160"/>
    </location>
</feature>